<keyword evidence="2" id="KW-1185">Reference proteome</keyword>
<reference evidence="1" key="1">
    <citation type="submission" date="2020-12" db="EMBL/GenBank/DDBJ databases">
        <title>Ramlibacter sp. nov., isolated from a freshwater alga, Cryptomonas.</title>
        <authorList>
            <person name="Kim H.M."/>
            <person name="Jeon C.O."/>
        </authorList>
    </citation>
    <scope>NUCLEOTIDE SEQUENCE</scope>
    <source>
        <strain evidence="1">CrO1</strain>
    </source>
</reference>
<dbReference type="Proteomes" id="UP000617041">
    <property type="component" value="Unassembled WGS sequence"/>
</dbReference>
<dbReference type="AlphaFoldDB" id="A0A934Q166"/>
<gene>
    <name evidence="1" type="ORF">I8E28_07175</name>
</gene>
<name>A0A934Q166_9BURK</name>
<dbReference type="RefSeq" id="WP_200787306.1">
    <property type="nucleotide sequence ID" value="NZ_JAEDAO010000001.1"/>
</dbReference>
<organism evidence="1 2">
    <name type="scientific">Ramlibacter algicola</name>
    <dbReference type="NCBI Taxonomy" id="2795217"/>
    <lineage>
        <taxon>Bacteria</taxon>
        <taxon>Pseudomonadati</taxon>
        <taxon>Pseudomonadota</taxon>
        <taxon>Betaproteobacteria</taxon>
        <taxon>Burkholderiales</taxon>
        <taxon>Comamonadaceae</taxon>
        <taxon>Ramlibacter</taxon>
    </lineage>
</organism>
<proteinExistence type="predicted"/>
<comment type="caution">
    <text evidence="1">The sequence shown here is derived from an EMBL/GenBank/DDBJ whole genome shotgun (WGS) entry which is preliminary data.</text>
</comment>
<evidence type="ECO:0000313" key="2">
    <source>
        <dbReference type="Proteomes" id="UP000617041"/>
    </source>
</evidence>
<accession>A0A934Q166</accession>
<evidence type="ECO:0000313" key="1">
    <source>
        <dbReference type="EMBL" id="MBK0392367.1"/>
    </source>
</evidence>
<dbReference type="EMBL" id="JAEDAO010000001">
    <property type="protein sequence ID" value="MBK0392367.1"/>
    <property type="molecule type" value="Genomic_DNA"/>
</dbReference>
<protein>
    <submittedName>
        <fullName evidence="1">Uncharacterized protein</fullName>
    </submittedName>
</protein>
<sequence length="92" mass="10159">MSEPLEGVEKIIGPVHGFHLACYTVATPDGHFGYAKVCAQRPASVWETGEVFRKLAVGPYEDPQDALLAILGKCQTRLMHASRAHSWRLARI</sequence>